<dbReference type="InterPro" id="IPR024079">
    <property type="entry name" value="MetalloPept_cat_dom_sf"/>
</dbReference>
<evidence type="ECO:0000256" key="1">
    <source>
        <dbReference type="ARBA" id="ARBA00007357"/>
    </source>
</evidence>
<evidence type="ECO:0000313" key="3">
    <source>
        <dbReference type="EMBL" id="NOV41277.1"/>
    </source>
</evidence>
<sequence>MYLTMSDLRSREKLSRDFTFDYSTRHSRYMVNYNTLVIQAGFLQDFMFNENMPLVLNLATAGRSMAHEITHGFGDKGKEYNGDGKHVNWWSDYATSKFNEKKNCFVEQYGSIFDPLTNKSVDGNRTLEENIADNGGMRVAYQAYLRVTEDKPEVTLPGLEKFTQDQLFFLSFATAWCVREDVKLLRPGDTHARTRFRVNVPLQNMEEFASAFHCPRGSTMRLSDGDRCIMW</sequence>
<comment type="similarity">
    <text evidence="1">Belongs to the peptidase M13 family.</text>
</comment>
<dbReference type="GO" id="GO:0016485">
    <property type="term" value="P:protein processing"/>
    <property type="evidence" value="ECO:0007669"/>
    <property type="project" value="TreeGrafter"/>
</dbReference>
<dbReference type="InterPro" id="IPR000718">
    <property type="entry name" value="Peptidase_M13"/>
</dbReference>
<evidence type="ECO:0000259" key="2">
    <source>
        <dbReference type="Pfam" id="PF01431"/>
    </source>
</evidence>
<feature type="domain" description="Peptidase M13 C-terminal" evidence="2">
    <location>
        <begin position="29"/>
        <end position="226"/>
    </location>
</feature>
<dbReference type="Gene3D" id="3.40.390.10">
    <property type="entry name" value="Collagenase (Catalytic Domain)"/>
    <property type="match status" value="1"/>
</dbReference>
<dbReference type="AlphaFoldDB" id="A0A6M2D858"/>
<dbReference type="PANTHER" id="PTHR11733:SF167">
    <property type="entry name" value="FI17812P1-RELATED"/>
    <property type="match status" value="1"/>
</dbReference>
<dbReference type="OrthoDB" id="6483425at2759"/>
<dbReference type="PANTHER" id="PTHR11733">
    <property type="entry name" value="ZINC METALLOPROTEASE FAMILY M13 NEPRILYSIN-RELATED"/>
    <property type="match status" value="1"/>
</dbReference>
<dbReference type="GO" id="GO:0005886">
    <property type="term" value="C:plasma membrane"/>
    <property type="evidence" value="ECO:0007669"/>
    <property type="project" value="TreeGrafter"/>
</dbReference>
<name>A0A6M2D858_RHIMP</name>
<dbReference type="SUPFAM" id="SSF55486">
    <property type="entry name" value="Metalloproteases ('zincins'), catalytic domain"/>
    <property type="match status" value="1"/>
</dbReference>
<dbReference type="InterPro" id="IPR018497">
    <property type="entry name" value="Peptidase_M13_C"/>
</dbReference>
<dbReference type="GO" id="GO:0004222">
    <property type="term" value="F:metalloendopeptidase activity"/>
    <property type="evidence" value="ECO:0007669"/>
    <property type="project" value="InterPro"/>
</dbReference>
<reference evidence="3" key="1">
    <citation type="submission" date="2019-09" db="EMBL/GenBank/DDBJ databases">
        <title>Organ-specific transcriptomic study of the physiology of the cattle tick, Rhipicephalus microplus.</title>
        <authorList>
            <person name="Tirloni L."/>
            <person name="Braz G."/>
            <person name="Gandara A.C.P."/>
            <person name="Sabadin G.A."/>
            <person name="da Silva R.M."/>
            <person name="Guizzo M.G."/>
            <person name="Machado J.A."/>
            <person name="Costa E.P."/>
            <person name="Gomes H.F."/>
            <person name="Moraes J."/>
            <person name="Mota M.B.S."/>
            <person name="Mesquita R.D."/>
            <person name="Alvarenga P.H."/>
            <person name="Alves F."/>
            <person name="Seixas A."/>
            <person name="da Fonseca R.N."/>
            <person name="Fogaca A."/>
            <person name="Logullo C."/>
            <person name="Tanaka A."/>
            <person name="Daffre S."/>
            <person name="Termignoni C."/>
            <person name="Vaz I.S.Jr."/>
            <person name="Oliveira P.L."/>
            <person name="Ribeiro J.M."/>
        </authorList>
    </citation>
    <scope>NUCLEOTIDE SEQUENCE</scope>
    <source>
        <strain evidence="3">Porto Alegre</strain>
    </source>
</reference>
<proteinExistence type="inferred from homology"/>
<dbReference type="PRINTS" id="PR00786">
    <property type="entry name" value="NEPRILYSIN"/>
</dbReference>
<dbReference type="PROSITE" id="PS51885">
    <property type="entry name" value="NEPRILYSIN"/>
    <property type="match status" value="1"/>
</dbReference>
<dbReference type="EMBL" id="GHWJ01008540">
    <property type="protein sequence ID" value="NOV41277.1"/>
    <property type="molecule type" value="Transcribed_RNA"/>
</dbReference>
<dbReference type="Pfam" id="PF01431">
    <property type="entry name" value="Peptidase_M13"/>
    <property type="match status" value="1"/>
</dbReference>
<accession>A0A6M2D858</accession>
<organism evidence="3">
    <name type="scientific">Rhipicephalus microplus</name>
    <name type="common">Cattle tick</name>
    <name type="synonym">Boophilus microplus</name>
    <dbReference type="NCBI Taxonomy" id="6941"/>
    <lineage>
        <taxon>Eukaryota</taxon>
        <taxon>Metazoa</taxon>
        <taxon>Ecdysozoa</taxon>
        <taxon>Arthropoda</taxon>
        <taxon>Chelicerata</taxon>
        <taxon>Arachnida</taxon>
        <taxon>Acari</taxon>
        <taxon>Parasitiformes</taxon>
        <taxon>Ixodida</taxon>
        <taxon>Ixodoidea</taxon>
        <taxon>Ixodidae</taxon>
        <taxon>Rhipicephalinae</taxon>
        <taxon>Rhipicephalus</taxon>
        <taxon>Boophilus</taxon>
    </lineage>
</organism>
<protein>
    <submittedName>
        <fullName evidence="3">Putative m13 family peptidase</fullName>
    </submittedName>
</protein>
<dbReference type="VEuPathDB" id="VectorBase:LOC119160106"/>